<reference evidence="1 2" key="1">
    <citation type="journal article" date="2019" name="Sci. Rep.">
        <title>Orb-weaving spider Araneus ventricosus genome elucidates the spidroin gene catalogue.</title>
        <authorList>
            <person name="Kono N."/>
            <person name="Nakamura H."/>
            <person name="Ohtoshi R."/>
            <person name="Moran D.A.P."/>
            <person name="Shinohara A."/>
            <person name="Yoshida Y."/>
            <person name="Fujiwara M."/>
            <person name="Mori M."/>
            <person name="Tomita M."/>
            <person name="Arakawa K."/>
        </authorList>
    </citation>
    <scope>NUCLEOTIDE SEQUENCE [LARGE SCALE GENOMIC DNA]</scope>
</reference>
<accession>A0A4Y2B2W3</accession>
<dbReference type="EMBL" id="BGPR01000048">
    <property type="protein sequence ID" value="GBL86338.1"/>
    <property type="molecule type" value="Genomic_DNA"/>
</dbReference>
<protein>
    <submittedName>
        <fullName evidence="1">Uncharacterized protein</fullName>
    </submittedName>
</protein>
<keyword evidence="2" id="KW-1185">Reference proteome</keyword>
<feature type="non-terminal residue" evidence="1">
    <location>
        <position position="56"/>
    </location>
</feature>
<name>A0A4Y2B2W3_ARAVE</name>
<comment type="caution">
    <text evidence="1">The sequence shown here is derived from an EMBL/GenBank/DDBJ whole genome shotgun (WGS) entry which is preliminary data.</text>
</comment>
<sequence>MNNGVWGDIVVRYTLRVQRSPGSKLHSNEDPRYVGLMHVKSEVVGRMSSHWCDAEA</sequence>
<proteinExistence type="predicted"/>
<gene>
    <name evidence="1" type="ORF">AVEN_164525_1</name>
</gene>
<dbReference type="Proteomes" id="UP000499080">
    <property type="component" value="Unassembled WGS sequence"/>
</dbReference>
<dbReference type="AlphaFoldDB" id="A0A4Y2B2W3"/>
<evidence type="ECO:0000313" key="2">
    <source>
        <dbReference type="Proteomes" id="UP000499080"/>
    </source>
</evidence>
<evidence type="ECO:0000313" key="1">
    <source>
        <dbReference type="EMBL" id="GBL86338.1"/>
    </source>
</evidence>
<organism evidence="1 2">
    <name type="scientific">Araneus ventricosus</name>
    <name type="common">Orbweaver spider</name>
    <name type="synonym">Epeira ventricosa</name>
    <dbReference type="NCBI Taxonomy" id="182803"/>
    <lineage>
        <taxon>Eukaryota</taxon>
        <taxon>Metazoa</taxon>
        <taxon>Ecdysozoa</taxon>
        <taxon>Arthropoda</taxon>
        <taxon>Chelicerata</taxon>
        <taxon>Arachnida</taxon>
        <taxon>Araneae</taxon>
        <taxon>Araneomorphae</taxon>
        <taxon>Entelegynae</taxon>
        <taxon>Araneoidea</taxon>
        <taxon>Araneidae</taxon>
        <taxon>Araneus</taxon>
    </lineage>
</organism>